<feature type="transmembrane region" description="Helical" evidence="1">
    <location>
        <begin position="122"/>
        <end position="150"/>
    </location>
</feature>
<feature type="transmembrane region" description="Helical" evidence="1">
    <location>
        <begin position="162"/>
        <end position="179"/>
    </location>
</feature>
<dbReference type="Proteomes" id="UP000199433">
    <property type="component" value="Unassembled WGS sequence"/>
</dbReference>
<proteinExistence type="predicted"/>
<organism evidence="2 3">
    <name type="scientific">Alkalibacterium thalassium</name>
    <dbReference type="NCBI Taxonomy" id="426701"/>
    <lineage>
        <taxon>Bacteria</taxon>
        <taxon>Bacillati</taxon>
        <taxon>Bacillota</taxon>
        <taxon>Bacilli</taxon>
        <taxon>Lactobacillales</taxon>
        <taxon>Carnobacteriaceae</taxon>
        <taxon>Alkalibacterium</taxon>
    </lineage>
</organism>
<protein>
    <submittedName>
        <fullName evidence="2">Uncharacterized protein</fullName>
    </submittedName>
</protein>
<reference evidence="3" key="1">
    <citation type="submission" date="2016-10" db="EMBL/GenBank/DDBJ databases">
        <authorList>
            <person name="Varghese N."/>
            <person name="Submissions S."/>
        </authorList>
    </citation>
    <scope>NUCLEOTIDE SEQUENCE [LARGE SCALE GENOMIC DNA]</scope>
    <source>
        <strain evidence="3">DSM 19181</strain>
    </source>
</reference>
<feature type="transmembrane region" description="Helical" evidence="1">
    <location>
        <begin position="263"/>
        <end position="281"/>
    </location>
</feature>
<keyword evidence="3" id="KW-1185">Reference proteome</keyword>
<dbReference type="AlphaFoldDB" id="A0A1G9CLT6"/>
<dbReference type="STRING" id="426701.SAMN04488098_103614"/>
<keyword evidence="1" id="KW-1133">Transmembrane helix</keyword>
<keyword evidence="1" id="KW-0472">Membrane</keyword>
<feature type="transmembrane region" description="Helical" evidence="1">
    <location>
        <begin position="222"/>
        <end position="251"/>
    </location>
</feature>
<evidence type="ECO:0000313" key="3">
    <source>
        <dbReference type="Proteomes" id="UP000199433"/>
    </source>
</evidence>
<evidence type="ECO:0000313" key="2">
    <source>
        <dbReference type="EMBL" id="SDK52588.1"/>
    </source>
</evidence>
<feature type="transmembrane region" description="Helical" evidence="1">
    <location>
        <begin position="29"/>
        <end position="46"/>
    </location>
</feature>
<feature type="transmembrane region" description="Helical" evidence="1">
    <location>
        <begin position="91"/>
        <end position="110"/>
    </location>
</feature>
<feature type="transmembrane region" description="Helical" evidence="1">
    <location>
        <begin position="287"/>
        <end position="309"/>
    </location>
</feature>
<sequence>MITLASFIFLILTALLIFQSMLSSTIQNLNIFLFAIVALSAFSLLFQIRTEWTDLKGTVKTNAATLASSSAYTLLALTGGTYLTFFLNHSFGIGGVLASSTVGLAGAWAVRKYAAAIYCGSFIGMACSIIFSNPLSLLLASIISGALFILSSNIFVGYGGKLGFMAFAGTYSASALIGTPLRTIDPLSRNLYFLVLLFVIIAGMATYVLQKALEMDAVTASALVGLVIALLFPDATHTVVVAAFCATFTGMVSPVRVSTYRQMLFLSVLTGILFIAAFSLFDGSGGKLGAIAFLSTVSGSGMITGLKLIRKRLQCSNEKSYSI</sequence>
<keyword evidence="1" id="KW-0812">Transmembrane</keyword>
<dbReference type="OrthoDB" id="2111878at2"/>
<name>A0A1G9CLT6_9LACT</name>
<evidence type="ECO:0000256" key="1">
    <source>
        <dbReference type="SAM" id="Phobius"/>
    </source>
</evidence>
<accession>A0A1G9CLT6</accession>
<feature type="transmembrane region" description="Helical" evidence="1">
    <location>
        <begin position="66"/>
        <end position="85"/>
    </location>
</feature>
<dbReference type="EMBL" id="FNFK01000036">
    <property type="protein sequence ID" value="SDK52588.1"/>
    <property type="molecule type" value="Genomic_DNA"/>
</dbReference>
<dbReference type="RefSeq" id="WP_091267743.1">
    <property type="nucleotide sequence ID" value="NZ_FNFK01000036.1"/>
</dbReference>
<feature type="transmembrane region" description="Helical" evidence="1">
    <location>
        <begin position="191"/>
        <end position="210"/>
    </location>
</feature>
<gene>
    <name evidence="2" type="ORF">SAMN04488098_103614</name>
</gene>